<sequence>MGIPFAEPPIKDLRFEPPQPITAWDGTLSAHKTKPACVQNNYNILKGQPIGQYGVEDCLYLDIYTPSIDHNKRPAVVFLYNDRFINSYNKSKDYAPDFFIEEDIVVITISHRLSMFGFLSFEDETLSGNAGLKDIVTGLEWVSQNIHNFGGDSGKITLLGAQGGAAAVDLLIRSKANVLFRSAILQSGTSLSSEFLQENVSKRAKELGELLEIPTSSNKYLLEQLNKMNTLNLLPMELKASPADYYKNNQRGVLTFGPVVEKDSNGLITEYPENFSEKINMPILIGSNSREGLHSSLTYLMQPHFFNNVEKDFHFLMPLRMNFKFDPNHDSYYEAVQDIKDFYFTEGEVKLASISQYITYMSDLKAYPINVAAEIFSNITSGPVFYYHFDYYSSLSENKNNILKLSSTTNGIFGAPTGDELCYLFRCPSLNDKYINQKGLKSKTIEVQRKMIKLWANFIKYGNPTPANDNPLGDIEWPSYSMDTKKYLHINENIIVKDSLLRNRFRFWDKFIDKWGKKLENLRFKKDEL</sequence>
<name>A0A212FG55_DANPL</name>
<dbReference type="Proteomes" id="UP000007151">
    <property type="component" value="Unassembled WGS sequence"/>
</dbReference>
<evidence type="ECO:0000256" key="1">
    <source>
        <dbReference type="ARBA" id="ARBA00005964"/>
    </source>
</evidence>
<dbReference type="ESTHER" id="danpl-g6cqk1">
    <property type="family name" value="Carb_B_Arthropoda"/>
</dbReference>
<dbReference type="InterPro" id="IPR019819">
    <property type="entry name" value="Carboxylesterase_B_CS"/>
</dbReference>
<evidence type="ECO:0000256" key="3">
    <source>
        <dbReference type="ARBA" id="ARBA00022801"/>
    </source>
</evidence>
<keyword evidence="7" id="KW-1185">Reference proteome</keyword>
<comment type="caution">
    <text evidence="6">The sequence shown here is derived from an EMBL/GenBank/DDBJ whole genome shotgun (WGS) entry which is preliminary data.</text>
</comment>
<dbReference type="Gene3D" id="3.40.50.1820">
    <property type="entry name" value="alpha/beta hydrolase"/>
    <property type="match status" value="1"/>
</dbReference>
<evidence type="ECO:0000313" key="7">
    <source>
        <dbReference type="Proteomes" id="UP000007151"/>
    </source>
</evidence>
<dbReference type="PANTHER" id="PTHR43142">
    <property type="entry name" value="CARBOXYLIC ESTER HYDROLASE"/>
    <property type="match status" value="1"/>
</dbReference>
<dbReference type="InParanoid" id="A0A212FG55"/>
<reference evidence="6 7" key="1">
    <citation type="journal article" date="2011" name="Cell">
        <title>The monarch butterfly genome yields insights into long-distance migration.</title>
        <authorList>
            <person name="Zhan S."/>
            <person name="Merlin C."/>
            <person name="Boore J.L."/>
            <person name="Reppert S.M."/>
        </authorList>
    </citation>
    <scope>NUCLEOTIDE SEQUENCE [LARGE SCALE GENOMIC DNA]</scope>
    <source>
        <strain evidence="6">F-2</strain>
    </source>
</reference>
<keyword evidence="2" id="KW-0719">Serine esterase</keyword>
<evidence type="ECO:0000256" key="4">
    <source>
        <dbReference type="ARBA" id="ARBA00023180"/>
    </source>
</evidence>
<dbReference type="InterPro" id="IPR002018">
    <property type="entry name" value="CarbesteraseB"/>
</dbReference>
<dbReference type="KEGG" id="dpl:KGM_215928"/>
<dbReference type="InterPro" id="IPR029058">
    <property type="entry name" value="AB_hydrolase_fold"/>
</dbReference>
<protein>
    <submittedName>
        <fullName evidence="6">Carboxylesterase protein</fullName>
    </submittedName>
</protein>
<dbReference type="EMBL" id="AGBW02008712">
    <property type="protein sequence ID" value="OWR52721.1"/>
    <property type="molecule type" value="Genomic_DNA"/>
</dbReference>
<accession>A0A212FG55</accession>
<dbReference type="GO" id="GO:0052689">
    <property type="term" value="F:carboxylic ester hydrolase activity"/>
    <property type="evidence" value="ECO:0007669"/>
    <property type="project" value="UniProtKB-KW"/>
</dbReference>
<organism evidence="6 7">
    <name type="scientific">Danaus plexippus plexippus</name>
    <dbReference type="NCBI Taxonomy" id="278856"/>
    <lineage>
        <taxon>Eukaryota</taxon>
        <taxon>Metazoa</taxon>
        <taxon>Ecdysozoa</taxon>
        <taxon>Arthropoda</taxon>
        <taxon>Hexapoda</taxon>
        <taxon>Insecta</taxon>
        <taxon>Pterygota</taxon>
        <taxon>Neoptera</taxon>
        <taxon>Endopterygota</taxon>
        <taxon>Lepidoptera</taxon>
        <taxon>Glossata</taxon>
        <taxon>Ditrysia</taxon>
        <taxon>Papilionoidea</taxon>
        <taxon>Nymphalidae</taxon>
        <taxon>Danainae</taxon>
        <taxon>Danaini</taxon>
        <taxon>Danaina</taxon>
        <taxon>Danaus</taxon>
        <taxon>Danaus</taxon>
    </lineage>
</organism>
<keyword evidence="4" id="KW-0325">Glycoprotein</keyword>
<evidence type="ECO:0000256" key="2">
    <source>
        <dbReference type="ARBA" id="ARBA00022487"/>
    </source>
</evidence>
<evidence type="ECO:0000313" key="6">
    <source>
        <dbReference type="EMBL" id="OWR52721.1"/>
    </source>
</evidence>
<proteinExistence type="inferred from homology"/>
<keyword evidence="3" id="KW-0378">Hydrolase</keyword>
<dbReference type="PANTHER" id="PTHR43142:SF1">
    <property type="entry name" value="CARBOXYLIC ESTER HYDROLASE"/>
    <property type="match status" value="1"/>
</dbReference>
<dbReference type="eggNOG" id="KOG1516">
    <property type="taxonomic scope" value="Eukaryota"/>
</dbReference>
<dbReference type="PROSITE" id="PS00941">
    <property type="entry name" value="CARBOXYLESTERASE_B_2"/>
    <property type="match status" value="1"/>
</dbReference>
<evidence type="ECO:0000259" key="5">
    <source>
        <dbReference type="Pfam" id="PF00135"/>
    </source>
</evidence>
<gene>
    <name evidence="6" type="ORF">KGM_215928</name>
</gene>
<dbReference type="AlphaFoldDB" id="A0A212FG55"/>
<feature type="domain" description="Carboxylesterase type B" evidence="5">
    <location>
        <begin position="2"/>
        <end position="508"/>
    </location>
</feature>
<dbReference type="SUPFAM" id="SSF53474">
    <property type="entry name" value="alpha/beta-Hydrolases"/>
    <property type="match status" value="1"/>
</dbReference>
<dbReference type="Pfam" id="PF00135">
    <property type="entry name" value="COesterase"/>
    <property type="match status" value="1"/>
</dbReference>
<comment type="similarity">
    <text evidence="1">Belongs to the type-B carboxylesterase/lipase family.</text>
</comment>